<dbReference type="Gene3D" id="3.30.1330.40">
    <property type="entry name" value="RutC-like"/>
    <property type="match status" value="1"/>
</dbReference>
<name>A0A1B7YXP1_9FLAO</name>
<dbReference type="PANTHER" id="PTHR43147:SF2">
    <property type="entry name" value="NADP-DEPENDENT OXIDOREDUCTASE DOMAIN-CONTAINING PROTEIN"/>
    <property type="match status" value="1"/>
</dbReference>
<dbReference type="SUPFAM" id="SSF55298">
    <property type="entry name" value="YjgF-like"/>
    <property type="match status" value="1"/>
</dbReference>
<evidence type="ECO:0000313" key="2">
    <source>
        <dbReference type="EMBL" id="OBR35239.1"/>
    </source>
</evidence>
<dbReference type="PANTHER" id="PTHR43147">
    <property type="entry name" value="PROTEIN TAS"/>
    <property type="match status" value="1"/>
</dbReference>
<evidence type="ECO:0000313" key="3">
    <source>
        <dbReference type="Proteomes" id="UP000092164"/>
    </source>
</evidence>
<dbReference type="Pfam" id="PF00248">
    <property type="entry name" value="Aldo_ket_red"/>
    <property type="match status" value="1"/>
</dbReference>
<dbReference type="SUPFAM" id="SSF51430">
    <property type="entry name" value="NAD(P)-linked oxidoreductase"/>
    <property type="match status" value="1"/>
</dbReference>
<dbReference type="InterPro" id="IPR036812">
    <property type="entry name" value="NAD(P)_OxRdtase_dom_sf"/>
</dbReference>
<comment type="caution">
    <text evidence="2">The sequence shown here is derived from an EMBL/GenBank/DDBJ whole genome shotgun (WGS) entry which is preliminary data.</text>
</comment>
<dbReference type="InterPro" id="IPR006175">
    <property type="entry name" value="YjgF/YER057c/UK114"/>
</dbReference>
<organism evidence="2 3">
    <name type="scientific">Maribacter hydrothermalis</name>
    <dbReference type="NCBI Taxonomy" id="1836467"/>
    <lineage>
        <taxon>Bacteria</taxon>
        <taxon>Pseudomonadati</taxon>
        <taxon>Bacteroidota</taxon>
        <taxon>Flavobacteriia</taxon>
        <taxon>Flavobacteriales</taxon>
        <taxon>Flavobacteriaceae</taxon>
        <taxon>Maribacter</taxon>
    </lineage>
</organism>
<gene>
    <name evidence="2" type="ORF">A9200_11770</name>
</gene>
<dbReference type="OrthoDB" id="9799840at2"/>
<dbReference type="InterPro" id="IPR023210">
    <property type="entry name" value="NADP_OxRdtase_dom"/>
</dbReference>
<dbReference type="CDD" id="cd06154">
    <property type="entry name" value="YjgF_YER057c_UK114_like_6"/>
    <property type="match status" value="1"/>
</dbReference>
<dbReference type="InterPro" id="IPR035959">
    <property type="entry name" value="RutC-like_sf"/>
</dbReference>
<reference evidence="3" key="1">
    <citation type="submission" date="2016-06" db="EMBL/GenBank/DDBJ databases">
        <authorList>
            <person name="Zhan P."/>
        </authorList>
    </citation>
    <scope>NUCLEOTIDE SEQUENCE [LARGE SCALE GENOMIC DNA]</scope>
    <source>
        <strain evidence="3">T28</strain>
    </source>
</reference>
<keyword evidence="3" id="KW-1185">Reference proteome</keyword>
<sequence>MQTRIKLAKDLEISRVVTGLWQIADMERNGTTLDPIATSKFMAPYVEAGLTSFDMADHYGSSEIIAGTFKNSLGDKDTVQLFTKWVPKPGKISREEVRAAVQTALDRMQQTSIDLLQFHAWYYPDASWLDGLFYLKELQEEGLIKHIGVTNFDAAHLRIALASGIPIVSNQICHSLIDQRANGNMAIVCREYNVKLLTFGTLAGGFLTDKWLNKTEPTYEELATWSQMKYKRFIDTAGGWEPYQNLLKTVKKIADKHNASIANIASRFILESDAVASVIVGARLGESEHIDDNRRMLDIQLDDDDIEAIKKAQLQLTLIPGDCGDEYRKPPFLTASGDLSDHLETIPKAFTPIKTGENREQIFSGTEWEEYAGYCRAVKIGNSIHVSGTTATHGSLMIGGSDAAAQAHFIIDKIEGVITSFGGTLADVVRTRIFVNELKDWEPVARAHGERFKGINPANTLVEAKLVGDGYMVEIEAEAILS</sequence>
<dbReference type="GO" id="GO:0016491">
    <property type="term" value="F:oxidoreductase activity"/>
    <property type="evidence" value="ECO:0007669"/>
    <property type="project" value="InterPro"/>
</dbReference>
<evidence type="ECO:0000259" key="1">
    <source>
        <dbReference type="Pfam" id="PF00248"/>
    </source>
</evidence>
<dbReference type="RefSeq" id="WP_068487249.1">
    <property type="nucleotide sequence ID" value="NZ_CP018760.1"/>
</dbReference>
<dbReference type="Gene3D" id="3.20.20.100">
    <property type="entry name" value="NADP-dependent oxidoreductase domain"/>
    <property type="match status" value="1"/>
</dbReference>
<dbReference type="CDD" id="cd19101">
    <property type="entry name" value="AKR_unchar"/>
    <property type="match status" value="1"/>
</dbReference>
<protein>
    <submittedName>
        <fullName evidence="2">Aldo/keto reductase</fullName>
    </submittedName>
</protein>
<dbReference type="STRING" id="1836467.BTR34_05540"/>
<accession>A0A1B7YXP1</accession>
<dbReference type="PRINTS" id="PR00069">
    <property type="entry name" value="ALDKETRDTASE"/>
</dbReference>
<feature type="domain" description="NADP-dependent oxidoreductase" evidence="1">
    <location>
        <begin position="16"/>
        <end position="312"/>
    </location>
</feature>
<dbReference type="Proteomes" id="UP000092164">
    <property type="component" value="Unassembled WGS sequence"/>
</dbReference>
<proteinExistence type="predicted"/>
<dbReference type="Pfam" id="PF01042">
    <property type="entry name" value="Ribonuc_L-PSP"/>
    <property type="match status" value="1"/>
</dbReference>
<dbReference type="EMBL" id="LZFP01000052">
    <property type="protein sequence ID" value="OBR35239.1"/>
    <property type="molecule type" value="Genomic_DNA"/>
</dbReference>
<dbReference type="AlphaFoldDB" id="A0A1B7YXP1"/>
<dbReference type="InterPro" id="IPR020471">
    <property type="entry name" value="AKR"/>
</dbReference>
<dbReference type="KEGG" id="mart:BTR34_05540"/>